<organism evidence="3 4">
    <name type="scientific">Magallana gigas</name>
    <name type="common">Pacific oyster</name>
    <name type="synonym">Crassostrea gigas</name>
    <dbReference type="NCBI Taxonomy" id="29159"/>
    <lineage>
        <taxon>Eukaryota</taxon>
        <taxon>Metazoa</taxon>
        <taxon>Spiralia</taxon>
        <taxon>Lophotrochozoa</taxon>
        <taxon>Mollusca</taxon>
        <taxon>Bivalvia</taxon>
        <taxon>Autobranchia</taxon>
        <taxon>Pteriomorphia</taxon>
        <taxon>Ostreida</taxon>
        <taxon>Ostreoidea</taxon>
        <taxon>Ostreidae</taxon>
        <taxon>Magallana</taxon>
    </lineage>
</organism>
<evidence type="ECO:0000259" key="2">
    <source>
        <dbReference type="PROSITE" id="PS50188"/>
    </source>
</evidence>
<dbReference type="InterPro" id="IPR001870">
    <property type="entry name" value="B30.2/SPRY"/>
</dbReference>
<proteinExistence type="predicted"/>
<evidence type="ECO:0000313" key="3">
    <source>
        <dbReference type="EnsemblMetazoa" id="G16142.1:cds"/>
    </source>
</evidence>
<evidence type="ECO:0000256" key="1">
    <source>
        <dbReference type="SAM" id="SignalP"/>
    </source>
</evidence>
<feature type="signal peptide" evidence="1">
    <location>
        <begin position="1"/>
        <end position="22"/>
    </location>
</feature>
<name>A0A8W8IWE0_MAGGI</name>
<dbReference type="AlphaFoldDB" id="A0A8W8IWE0"/>
<feature type="chain" id="PRO_5036473400" description="B30.2/SPRY domain-containing protein" evidence="1">
    <location>
        <begin position="23"/>
        <end position="455"/>
    </location>
</feature>
<feature type="domain" description="B30.2/SPRY" evidence="2">
    <location>
        <begin position="213"/>
        <end position="439"/>
    </location>
</feature>
<reference evidence="3" key="1">
    <citation type="submission" date="2022-08" db="UniProtKB">
        <authorList>
            <consortium name="EnsemblMetazoa"/>
        </authorList>
    </citation>
    <scope>IDENTIFICATION</scope>
    <source>
        <strain evidence="3">05x7-T-G4-1.051#20</strain>
    </source>
</reference>
<dbReference type="OrthoDB" id="6101969at2759"/>
<protein>
    <recommendedName>
        <fullName evidence="2">B30.2/SPRY domain-containing protein</fullName>
    </recommendedName>
</protein>
<evidence type="ECO:0000313" key="4">
    <source>
        <dbReference type="Proteomes" id="UP000005408"/>
    </source>
</evidence>
<dbReference type="Gene3D" id="2.60.120.920">
    <property type="match status" value="1"/>
</dbReference>
<accession>A0A8W8IWE0</accession>
<keyword evidence="1" id="KW-0732">Signal</keyword>
<dbReference type="PROSITE" id="PS50188">
    <property type="entry name" value="B302_SPRY"/>
    <property type="match status" value="1"/>
</dbReference>
<dbReference type="EnsemblMetazoa" id="G16142.1">
    <property type="protein sequence ID" value="G16142.1:cds"/>
    <property type="gene ID" value="G16142"/>
</dbReference>
<keyword evidence="4" id="KW-1185">Reference proteome</keyword>
<dbReference type="Proteomes" id="UP000005408">
    <property type="component" value="Unassembled WGS sequence"/>
</dbReference>
<sequence length="455" mass="51753">MFSTWTWSLVVVLVAVLYVVNRQIKGTADVNCPTFYMNSTSLHPDIYLSEMDTVVSNYNGNAQSTMTDEKQLKKFKGVIGKDQINTKTETRFEIGFSFQIISGIENNDVLLQVGVANIDIIDLYPTMGKHETAWTVSAAGCRSQYVCLIAESDGEILKSIPISEKKINSTVSKKIIYQLLPDENTVTVYINTFANKFIDFKNVEFTNALRLAVGVYNPKLAITSLTNIGTNHIEFDVSTLHRTVFMSADNNTISNIKFNDQFSQRNSRGNLVSYRGVLGDIQFNRKFFTGLPEYFEVKVEVNVMAYEIGAQDHLFEIGFTQRQFVDHGKSLRSLSNAWMICARKCSRNKNICLQTWQFGRMHKEEILMHSSFSKRLKEIIYLGFSLHLTTGEMMVFKRYPRKHIDTLSSVPFSKGVYPVFGIGSQRQVSIGLRMGESIPRFSFFGSHFKKPVCRL</sequence>
<dbReference type="OMA" id="MICARKC"/>
<dbReference type="InterPro" id="IPR043136">
    <property type="entry name" value="B30.2/SPRY_sf"/>
</dbReference>